<evidence type="ECO:0000313" key="3">
    <source>
        <dbReference type="Proteomes" id="UP000024635"/>
    </source>
</evidence>
<comment type="caution">
    <text evidence="2">The sequence shown here is derived from an EMBL/GenBank/DDBJ whole genome shotgun (WGS) entry which is preliminary data.</text>
</comment>
<sequence length="168" mass="19544">MKRFECYMKLRDFMQRDIIISYPFDSIQCGEEEAYYHPPGEAVLLRNSQQAEEALKTSHQLTERFRSLWSQQCLTSPRESHKLQINSKRSTSKLPTKGTIILISDPVINRNAEKMEKITDLRPSATGMIREAKLQMPNGQKIRRPINLLIPLELSNTEDICEQEQHDL</sequence>
<dbReference type="InterPro" id="IPR040676">
    <property type="entry name" value="DUF5641"/>
</dbReference>
<dbReference type="Pfam" id="PF18701">
    <property type="entry name" value="DUF5641"/>
    <property type="match status" value="1"/>
</dbReference>
<evidence type="ECO:0000313" key="2">
    <source>
        <dbReference type="EMBL" id="EYB94965.1"/>
    </source>
</evidence>
<dbReference type="AlphaFoldDB" id="A0A016SWX4"/>
<keyword evidence="3" id="KW-1185">Reference proteome</keyword>
<evidence type="ECO:0000259" key="1">
    <source>
        <dbReference type="Pfam" id="PF18701"/>
    </source>
</evidence>
<proteinExistence type="predicted"/>
<gene>
    <name evidence="2" type="primary">Acey_s0165.g36</name>
    <name evidence="2" type="ORF">Y032_0165g36</name>
</gene>
<dbReference type="STRING" id="53326.A0A016SWX4"/>
<reference evidence="3" key="1">
    <citation type="journal article" date="2015" name="Nat. Genet.">
        <title>The genome and transcriptome of the zoonotic hookworm Ancylostoma ceylanicum identify infection-specific gene families.</title>
        <authorList>
            <person name="Schwarz E.M."/>
            <person name="Hu Y."/>
            <person name="Antoshechkin I."/>
            <person name="Miller M.M."/>
            <person name="Sternberg P.W."/>
            <person name="Aroian R.V."/>
        </authorList>
    </citation>
    <scope>NUCLEOTIDE SEQUENCE</scope>
    <source>
        <strain evidence="3">HY135</strain>
    </source>
</reference>
<dbReference type="Proteomes" id="UP000024635">
    <property type="component" value="Unassembled WGS sequence"/>
</dbReference>
<organism evidence="2 3">
    <name type="scientific">Ancylostoma ceylanicum</name>
    <dbReference type="NCBI Taxonomy" id="53326"/>
    <lineage>
        <taxon>Eukaryota</taxon>
        <taxon>Metazoa</taxon>
        <taxon>Ecdysozoa</taxon>
        <taxon>Nematoda</taxon>
        <taxon>Chromadorea</taxon>
        <taxon>Rhabditida</taxon>
        <taxon>Rhabditina</taxon>
        <taxon>Rhabditomorpha</taxon>
        <taxon>Strongyloidea</taxon>
        <taxon>Ancylostomatidae</taxon>
        <taxon>Ancylostomatinae</taxon>
        <taxon>Ancylostoma</taxon>
    </lineage>
</organism>
<dbReference type="EMBL" id="JARK01001501">
    <property type="protein sequence ID" value="EYB94965.1"/>
    <property type="molecule type" value="Genomic_DNA"/>
</dbReference>
<accession>A0A016SWX4</accession>
<protein>
    <recommendedName>
        <fullName evidence="1">DUF5641 domain-containing protein</fullName>
    </recommendedName>
</protein>
<name>A0A016SWX4_9BILA</name>
<dbReference type="OrthoDB" id="5868911at2759"/>
<feature type="domain" description="DUF5641" evidence="1">
    <location>
        <begin position="56"/>
        <end position="152"/>
    </location>
</feature>